<dbReference type="NCBIfam" id="TIGR00562">
    <property type="entry name" value="proto_IX_ox"/>
    <property type="match status" value="1"/>
</dbReference>
<evidence type="ECO:0000256" key="4">
    <source>
        <dbReference type="ARBA" id="ARBA00008310"/>
    </source>
</evidence>
<gene>
    <name evidence="13" type="ORF">HB853_11705</name>
</gene>
<dbReference type="EC" id="1.3.3.15" evidence="5 11"/>
<comment type="catalytic activity">
    <reaction evidence="1">
        <text>coproporphyrinogen III + 3 O2 = coproporphyrin III + 3 H2O2</text>
        <dbReference type="Rhea" id="RHEA:43436"/>
        <dbReference type="ChEBI" id="CHEBI:15379"/>
        <dbReference type="ChEBI" id="CHEBI:16240"/>
        <dbReference type="ChEBI" id="CHEBI:57309"/>
        <dbReference type="ChEBI" id="CHEBI:131725"/>
        <dbReference type="EC" id="1.3.3.15"/>
    </reaction>
    <physiologicalReaction direction="left-to-right" evidence="1">
        <dbReference type="Rhea" id="RHEA:43437"/>
    </physiologicalReaction>
</comment>
<accession>A0A7X0W5Z8</accession>
<dbReference type="GO" id="GO:0006783">
    <property type="term" value="P:heme biosynthetic process"/>
    <property type="evidence" value="ECO:0007669"/>
    <property type="project" value="UniProtKB-UniRule"/>
</dbReference>
<dbReference type="Gene3D" id="3.50.50.60">
    <property type="entry name" value="FAD/NAD(P)-binding domain"/>
    <property type="match status" value="1"/>
</dbReference>
<dbReference type="GO" id="GO:0004729">
    <property type="term" value="F:oxygen-dependent protoporphyrinogen oxidase activity"/>
    <property type="evidence" value="ECO:0007669"/>
    <property type="project" value="UniProtKB-UniRule"/>
</dbReference>
<comment type="pathway">
    <text evidence="3 11">Porphyrin-containing compound metabolism; protoheme biosynthesis.</text>
</comment>
<dbReference type="PANTHER" id="PTHR42923">
    <property type="entry name" value="PROTOPORPHYRINOGEN OXIDASE"/>
    <property type="match status" value="1"/>
</dbReference>
<proteinExistence type="inferred from homology"/>
<dbReference type="Gene3D" id="3.90.660.20">
    <property type="entry name" value="Protoporphyrinogen oxidase, mitochondrial, domain 2"/>
    <property type="match status" value="1"/>
</dbReference>
<dbReference type="UniPathway" id="UPA00252"/>
<keyword evidence="8 11" id="KW-0274">FAD</keyword>
<reference evidence="13 14" key="1">
    <citation type="submission" date="2020-03" db="EMBL/GenBank/DDBJ databases">
        <title>Soil Listeria distribution.</title>
        <authorList>
            <person name="Liao J."/>
            <person name="Wiedmann M."/>
        </authorList>
    </citation>
    <scope>NUCLEOTIDE SEQUENCE [LARGE SCALE GENOMIC DNA]</scope>
    <source>
        <strain evidence="13 14">FSL L7-1829</strain>
    </source>
</reference>
<evidence type="ECO:0000256" key="5">
    <source>
        <dbReference type="ARBA" id="ARBA00012402"/>
    </source>
</evidence>
<evidence type="ECO:0000256" key="3">
    <source>
        <dbReference type="ARBA" id="ARBA00004744"/>
    </source>
</evidence>
<dbReference type="PANTHER" id="PTHR42923:SF3">
    <property type="entry name" value="PROTOPORPHYRINOGEN OXIDASE"/>
    <property type="match status" value="1"/>
</dbReference>
<evidence type="ECO:0000256" key="1">
    <source>
        <dbReference type="ARBA" id="ARBA00001755"/>
    </source>
</evidence>
<evidence type="ECO:0000256" key="7">
    <source>
        <dbReference type="ARBA" id="ARBA00022630"/>
    </source>
</evidence>
<feature type="domain" description="Amine oxidase" evidence="12">
    <location>
        <begin position="11"/>
        <end position="451"/>
    </location>
</feature>
<comment type="subcellular location">
    <subcellularLocation>
        <location evidence="11">Cytoplasm</location>
    </subcellularLocation>
</comment>
<dbReference type="Proteomes" id="UP000522007">
    <property type="component" value="Unassembled WGS sequence"/>
</dbReference>
<dbReference type="RefSeq" id="WP_185303524.1">
    <property type="nucleotide sequence ID" value="NZ_CP122330.1"/>
</dbReference>
<dbReference type="AlphaFoldDB" id="A0A7X0W5Z8"/>
<evidence type="ECO:0000259" key="12">
    <source>
        <dbReference type="Pfam" id="PF01593"/>
    </source>
</evidence>
<evidence type="ECO:0000313" key="14">
    <source>
        <dbReference type="Proteomes" id="UP000522007"/>
    </source>
</evidence>
<dbReference type="InterPro" id="IPR036188">
    <property type="entry name" value="FAD/NAD-bd_sf"/>
</dbReference>
<dbReference type="SUPFAM" id="SSF51905">
    <property type="entry name" value="FAD/NAD(P)-binding domain"/>
    <property type="match status" value="1"/>
</dbReference>
<dbReference type="Pfam" id="PF01593">
    <property type="entry name" value="Amino_oxidase"/>
    <property type="match status" value="1"/>
</dbReference>
<evidence type="ECO:0000256" key="10">
    <source>
        <dbReference type="ARBA" id="ARBA00023133"/>
    </source>
</evidence>
<comment type="caution">
    <text evidence="13">The sequence shown here is derived from an EMBL/GenBank/DDBJ whole genome shotgun (WGS) entry which is preliminary data.</text>
</comment>
<dbReference type="InterPro" id="IPR050464">
    <property type="entry name" value="Zeta_carotene_desat/Oxidored"/>
</dbReference>
<keyword evidence="9 11" id="KW-0560">Oxidoreductase</keyword>
<dbReference type="InterPro" id="IPR002937">
    <property type="entry name" value="Amino_oxidase"/>
</dbReference>
<comment type="similarity">
    <text evidence="4 11">Belongs to the protoporphyrinogen/coproporphyrinogen oxidase family. Coproporphyrinogen III oxidase subfamily.</text>
</comment>
<evidence type="ECO:0000256" key="6">
    <source>
        <dbReference type="ARBA" id="ARBA00019046"/>
    </source>
</evidence>
<keyword evidence="7 11" id="KW-0285">Flavoprotein</keyword>
<comment type="cofactor">
    <cofactor evidence="2 11">
        <name>FAD</name>
        <dbReference type="ChEBI" id="CHEBI:57692"/>
    </cofactor>
</comment>
<evidence type="ECO:0000256" key="2">
    <source>
        <dbReference type="ARBA" id="ARBA00001974"/>
    </source>
</evidence>
<evidence type="ECO:0000256" key="9">
    <source>
        <dbReference type="ARBA" id="ARBA00023002"/>
    </source>
</evidence>
<dbReference type="GO" id="GO:0005737">
    <property type="term" value="C:cytoplasm"/>
    <property type="evidence" value="ECO:0007669"/>
    <property type="project" value="UniProtKB-SubCell"/>
</dbReference>
<name>A0A7X0W5Z8_LISWE</name>
<dbReference type="Gene3D" id="1.10.3110.10">
    <property type="entry name" value="protoporphyrinogen ix oxidase, domain 3"/>
    <property type="match status" value="1"/>
</dbReference>
<keyword evidence="11" id="KW-0963">Cytoplasm</keyword>
<dbReference type="SUPFAM" id="SSF54373">
    <property type="entry name" value="FAD-linked reductases, C-terminal domain"/>
    <property type="match status" value="1"/>
</dbReference>
<evidence type="ECO:0000313" key="13">
    <source>
        <dbReference type="EMBL" id="MBC1323592.1"/>
    </source>
</evidence>
<dbReference type="EMBL" id="JAAROP010000014">
    <property type="protein sequence ID" value="MBC1323592.1"/>
    <property type="molecule type" value="Genomic_DNA"/>
</dbReference>
<dbReference type="InterPro" id="IPR004572">
    <property type="entry name" value="Protoporphyrinogen_oxidase"/>
</dbReference>
<evidence type="ECO:0000256" key="11">
    <source>
        <dbReference type="RuleBase" id="RU364052"/>
    </source>
</evidence>
<evidence type="ECO:0000256" key="8">
    <source>
        <dbReference type="ARBA" id="ARBA00022827"/>
    </source>
</evidence>
<sequence length="462" mass="50451">MKHIVIIGGGLSGLAAAYELQKTHPNYTWELVEKDEKLGGKFETVKRDGFLIEKGPDSFLARKPAGVGLVKDLGLDDKLIANATGRSYIYHEKALHPIPEGSVMGIPTNKQALLATTLVSEIGKARALQEPTIQPNNKETDQALGDFFEARFGKELVKTIIEPLLSGIYAGDIYKMSLRATFPQFEQTVKKYGNLMDGLKESNMQTTGTKATIGAFRTLEGGLDTLPKAIADALPAENLYTKKQATNIVKKNGTYEISFADGDKKEADGIIIAATHDALIHLLKETTTEPFAGQPLTTLATVSLAYNEVDVPVLPDGTGYLVARTAPYKTTACTWVQKKWPHMVPENKMLLRGFVGKAGESWLEEASDEAIVTAVLKDYAEIMDLHAAPLFYEVSRMKSAMPQYLTGHQNRLNQLKKNMKADYPGVYFAGMSYEGVGIPDCIAGAQTAVTELTDLLEEVSND</sequence>
<keyword evidence="10 11" id="KW-0350">Heme biosynthesis</keyword>
<protein>
    <recommendedName>
        <fullName evidence="6 11">Coproporphyrinogen III oxidase</fullName>
        <ecNumber evidence="5 11">1.3.3.15</ecNumber>
    </recommendedName>
</protein>
<comment type="function">
    <text evidence="11">Involved in coproporphyrin-dependent heme b biosynthesis. Catalyzes the oxidation of coproporphyrinogen III to coproporphyrin III.</text>
</comment>
<organism evidence="13 14">
    <name type="scientific">Listeria welshimeri</name>
    <dbReference type="NCBI Taxonomy" id="1643"/>
    <lineage>
        <taxon>Bacteria</taxon>
        <taxon>Bacillati</taxon>
        <taxon>Bacillota</taxon>
        <taxon>Bacilli</taxon>
        <taxon>Bacillales</taxon>
        <taxon>Listeriaceae</taxon>
        <taxon>Listeria</taxon>
    </lineage>
</organism>